<feature type="compositionally biased region" description="Acidic residues" evidence="4">
    <location>
        <begin position="837"/>
        <end position="848"/>
    </location>
</feature>
<keyword evidence="3" id="KW-0808">Transferase</keyword>
<feature type="region of interest" description="Disordered" evidence="4">
    <location>
        <begin position="799"/>
        <end position="850"/>
    </location>
</feature>
<feature type="compositionally biased region" description="Basic and acidic residues" evidence="4">
    <location>
        <begin position="808"/>
        <end position="817"/>
    </location>
</feature>
<accession>A0A7S4T8Y1</accession>
<dbReference type="AlphaFoldDB" id="A0A7S4T8Y1"/>
<dbReference type="CDD" id="cd00833">
    <property type="entry name" value="PKS"/>
    <property type="match status" value="1"/>
</dbReference>
<evidence type="ECO:0000256" key="4">
    <source>
        <dbReference type="SAM" id="MobiDB-lite"/>
    </source>
</evidence>
<dbReference type="PANTHER" id="PTHR43775:SF37">
    <property type="entry name" value="SI:DKEY-61P9.11"/>
    <property type="match status" value="1"/>
</dbReference>
<organism evidence="6">
    <name type="scientific">Alexandrium monilatum</name>
    <dbReference type="NCBI Taxonomy" id="311494"/>
    <lineage>
        <taxon>Eukaryota</taxon>
        <taxon>Sar</taxon>
        <taxon>Alveolata</taxon>
        <taxon>Dinophyceae</taxon>
        <taxon>Gonyaulacales</taxon>
        <taxon>Pyrocystaceae</taxon>
        <taxon>Alexandrium</taxon>
    </lineage>
</organism>
<dbReference type="InterPro" id="IPR016039">
    <property type="entry name" value="Thiolase-like"/>
</dbReference>
<sequence>MAWEPVIDGLRAGSLVQIDGLDAARIEELERDVNGELGQIVSFSGELDKFYVSLVCGVEGYFERKDLRVPEDLKRPGESGSDDSAFDLLMGPRTDNETLGHEISSCIFEKGFCVLKTCQSMKAMETTLEMLRNMGSDGDFARLPEEVEEGYLGTNCMGKVLWLDYGKKELANDPGLVKNDDNMSYIASAFQPYSFDVLSEGIDERSPAMVCLTLTEDEEPEYPYPEADNETLGTFLQTWRRTLLRAVSFHGPGAADIELEAKDSPSAQGVPMKPGSVTISGQANTILLFRPDVYEYSCNCSEETLMLITNYLAQAPEMTLSKVEGETAWLREVGEGPPPPPGKEHIHVMNSVTRFPGFMDCQWSYYASLMAATDAVIKVPLTRADVDPYWTPNEENYESWQTTSKHQSLVEGVDMFDNRHFEISNSEAAGMDPVQRLVLETGAQSLAMMGLTKRITNRKSIHAGCCVGNDKLDWGRIPKDVQIGAACGGTSTVLAIISNRFSFCFNLKGPNFVCDTACSASLTSTHCAKGMIKDRAYDPLEWFLSVGAHLVLDPVGGLVGGTQSHMGGPYGRCLTFNASASGYLRGEGVSGIMLKWGSLLGESDSILRATQIGQDGRSASLTAPNGPAQYEMIARAVKEAQMTPPESTVWECHGTGTSLGDPIEVGAVRKIQIRVPRSEPLMITSNKTNIGHLEGGAAMGGMCKCVLQCKHGRCLPTIHLRTLNAHLEHEAFDAIFQTEGAAYHYNQGHSQVSSFGFGGSNGHAIFWGGKQDALADHQKLLMNRIRRMAPAEVRVTGKDPDEWEADFPDPRCKRGDKFTIQLSPDDPKDKPAKWEKVEEEEPDDDEDSSTYYIITGNFNGWSDDRMIPGEVDGVFGATVTVPDSGILQFRFMQDGEPDRVLCPETQDCARRTAPILGPGKDLDNKWSVPAPPGREVRIELLAKRGRKSVTWIIDRTA</sequence>
<dbReference type="SMART" id="SM00825">
    <property type="entry name" value="PKS_KS"/>
    <property type="match status" value="1"/>
</dbReference>
<evidence type="ECO:0000256" key="1">
    <source>
        <dbReference type="ARBA" id="ARBA00022450"/>
    </source>
</evidence>
<proteinExistence type="inferred from homology"/>
<dbReference type="Pfam" id="PF00109">
    <property type="entry name" value="ketoacyl-synt"/>
    <property type="match status" value="1"/>
</dbReference>
<name>A0A7S4T8Y1_9DINO</name>
<dbReference type="GO" id="GO:0004312">
    <property type="term" value="F:fatty acid synthase activity"/>
    <property type="evidence" value="ECO:0007669"/>
    <property type="project" value="TreeGrafter"/>
</dbReference>
<feature type="domain" description="Ketosynthase family 3 (KS3)" evidence="5">
    <location>
        <begin position="343"/>
        <end position="768"/>
    </location>
</feature>
<dbReference type="Gene3D" id="3.40.47.10">
    <property type="match status" value="1"/>
</dbReference>
<evidence type="ECO:0000259" key="5">
    <source>
        <dbReference type="PROSITE" id="PS52004"/>
    </source>
</evidence>
<dbReference type="Pfam" id="PF02801">
    <property type="entry name" value="Ketoacyl-synt_C"/>
    <property type="match status" value="1"/>
</dbReference>
<dbReference type="EMBL" id="HBNR01090156">
    <property type="protein sequence ID" value="CAE4668963.1"/>
    <property type="molecule type" value="Transcribed_RNA"/>
</dbReference>
<dbReference type="InterPro" id="IPR014031">
    <property type="entry name" value="Ketoacyl_synth_C"/>
</dbReference>
<dbReference type="NCBIfam" id="TIGR04556">
    <property type="entry name" value="PKS_assoc"/>
    <property type="match status" value="1"/>
</dbReference>
<keyword evidence="2" id="KW-0597">Phosphoprotein</keyword>
<dbReference type="InterPro" id="IPR050091">
    <property type="entry name" value="PKS_NRPS_Biosynth_Enz"/>
</dbReference>
<dbReference type="PANTHER" id="PTHR43775">
    <property type="entry name" value="FATTY ACID SYNTHASE"/>
    <property type="match status" value="1"/>
</dbReference>
<gene>
    <name evidence="6" type="ORF">AMON00008_LOCUS64692</name>
</gene>
<dbReference type="SUPFAM" id="SSF53901">
    <property type="entry name" value="Thiolase-like"/>
    <property type="match status" value="1"/>
</dbReference>
<dbReference type="InterPro" id="IPR030834">
    <property type="entry name" value="PKS_assoc_dom"/>
</dbReference>
<dbReference type="InterPro" id="IPR020841">
    <property type="entry name" value="PKS_Beta-ketoAc_synthase_dom"/>
</dbReference>
<reference evidence="6" key="1">
    <citation type="submission" date="2021-01" db="EMBL/GenBank/DDBJ databases">
        <authorList>
            <person name="Corre E."/>
            <person name="Pelletier E."/>
            <person name="Niang G."/>
            <person name="Scheremetjew M."/>
            <person name="Finn R."/>
            <person name="Kale V."/>
            <person name="Holt S."/>
            <person name="Cochrane G."/>
            <person name="Meng A."/>
            <person name="Brown T."/>
            <person name="Cohen L."/>
        </authorList>
    </citation>
    <scope>NUCLEOTIDE SEQUENCE</scope>
    <source>
        <strain evidence="6">CCMP3105</strain>
    </source>
</reference>
<evidence type="ECO:0000313" key="6">
    <source>
        <dbReference type="EMBL" id="CAE4668963.1"/>
    </source>
</evidence>
<evidence type="ECO:0000256" key="3">
    <source>
        <dbReference type="RuleBase" id="RU003694"/>
    </source>
</evidence>
<protein>
    <recommendedName>
        <fullName evidence="5">Ketosynthase family 3 (KS3) domain-containing protein</fullName>
    </recommendedName>
</protein>
<keyword evidence="1" id="KW-0596">Phosphopantetheine</keyword>
<feature type="compositionally biased region" description="Basic and acidic residues" evidence="4">
    <location>
        <begin position="825"/>
        <end position="836"/>
    </location>
</feature>
<evidence type="ECO:0000256" key="2">
    <source>
        <dbReference type="ARBA" id="ARBA00022553"/>
    </source>
</evidence>
<comment type="similarity">
    <text evidence="3">Belongs to the thiolase-like superfamily. Beta-ketoacyl-ACP synthases family.</text>
</comment>
<dbReference type="InterPro" id="IPR014030">
    <property type="entry name" value="Ketoacyl_synth_N"/>
</dbReference>
<dbReference type="PROSITE" id="PS52004">
    <property type="entry name" value="KS3_2"/>
    <property type="match status" value="1"/>
</dbReference>
<dbReference type="GO" id="GO:0006633">
    <property type="term" value="P:fatty acid biosynthetic process"/>
    <property type="evidence" value="ECO:0007669"/>
    <property type="project" value="TreeGrafter"/>
</dbReference>